<reference evidence="1 2" key="1">
    <citation type="submission" date="2019-04" db="EMBL/GenBank/DDBJ databases">
        <authorList>
            <person name="Liu Q."/>
            <person name="Xin Y.-H."/>
        </authorList>
    </citation>
    <scope>NUCLEOTIDE SEQUENCE [LARGE SCALE GENOMIC DNA]</scope>
    <source>
        <strain evidence="1 2">AM23</strain>
    </source>
</reference>
<comment type="caution">
    <text evidence="1">The sequence shown here is derived from an EMBL/GenBank/DDBJ whole genome shotgun (WGS) entry which is preliminary data.</text>
</comment>
<evidence type="ECO:0000313" key="1">
    <source>
        <dbReference type="EMBL" id="THJ67575.1"/>
    </source>
</evidence>
<evidence type="ECO:0008006" key="3">
    <source>
        <dbReference type="Google" id="ProtNLM"/>
    </source>
</evidence>
<protein>
    <recommendedName>
        <fullName evidence="3">DNA methylase adenine-specific domain-containing protein</fullName>
    </recommendedName>
</protein>
<gene>
    <name evidence="1" type="ORF">E8P82_05000</name>
</gene>
<organism evidence="1 2">
    <name type="scientific">Arthrobacter echini</name>
    <dbReference type="NCBI Taxonomy" id="1529066"/>
    <lineage>
        <taxon>Bacteria</taxon>
        <taxon>Bacillati</taxon>
        <taxon>Actinomycetota</taxon>
        <taxon>Actinomycetes</taxon>
        <taxon>Micrococcales</taxon>
        <taxon>Micrococcaceae</taxon>
        <taxon>Arthrobacter</taxon>
    </lineage>
</organism>
<dbReference type="Proteomes" id="UP000305233">
    <property type="component" value="Unassembled WGS sequence"/>
</dbReference>
<dbReference type="EMBL" id="SSWH01000003">
    <property type="protein sequence ID" value="THJ67575.1"/>
    <property type="molecule type" value="Genomic_DNA"/>
</dbReference>
<evidence type="ECO:0000313" key="2">
    <source>
        <dbReference type="Proteomes" id="UP000305233"/>
    </source>
</evidence>
<accession>A0A4S5E7H6</accession>
<keyword evidence="2" id="KW-1185">Reference proteome</keyword>
<name>A0A4S5E7H6_9MICC</name>
<sequence length="682" mass="72199">MTLTDIAALAHVQRPVVSLWRTRSAGSAHPFPDPVVVDDGRPHFDADEVAAWLAVTGRGNNTEAGADLAAFAQPQTQGTEQQTSRPRFDGLTALLTLKALTGGMLGHLDTDELLDTADDHDPDDLFLFSEIASVGGDLVSLAHFADRLADSAYTAAEAFEGLLANRFRTGPPELAATALTDAAERLLAMTAVELAAGLDGEPGFVDAAGGGGDVLMAVVDALSERDQVRVVPSDDDGPAARLLRRRLRVHGVDAGPAAGADRIEGSPSLVYLAQYPSPDRLTMSTAEILTAIERISDRLDDHQRAVVLAPARVLSDTVADRDAAELRSGILRTDRVRAIVRLPAGLLRSRPREVQALWVLGPSFADVPIADRWTMVADLGQRALTQDVSRDLVSDLVASMGDLATVRAHAFRFARLVRTRSLLAAPGSLVADTGHHGDAQRSPAEDALRVEHLNRILGTAGFAVGAVPAGPDRSAGGQRAPERVPVARLLAARTLRYLPGNRWDAPSEETATGAALLGPAEILDPTAQPRRIPVLDFVQQVPGGRLTEPGDVVFCTSPRPAAMVDTAGGSVVVFPARAFRIDAGDPGGLLAEVVAADINALGASEKEWRRWLLRTTPEQQRAPLQAALRGLRHEQDALRERLGLVEELARLILDGVAGGSLTLTGIEVPDAPTHPVPTEGTA</sequence>
<dbReference type="AlphaFoldDB" id="A0A4S5E7H6"/>
<dbReference type="OrthoDB" id="9784823at2"/>
<proteinExistence type="predicted"/>